<evidence type="ECO:0000313" key="2">
    <source>
        <dbReference type="Proteomes" id="UP000626092"/>
    </source>
</evidence>
<proteinExistence type="predicted"/>
<dbReference type="Proteomes" id="UP000626092">
    <property type="component" value="Unassembled WGS sequence"/>
</dbReference>
<dbReference type="AlphaFoldDB" id="A0A834GCG6"/>
<keyword evidence="2" id="KW-1185">Reference proteome</keyword>
<evidence type="ECO:0000313" key="1">
    <source>
        <dbReference type="EMBL" id="KAF7127335.1"/>
    </source>
</evidence>
<organism evidence="1 2">
    <name type="scientific">Rhododendron simsii</name>
    <name type="common">Sims's rhododendron</name>
    <dbReference type="NCBI Taxonomy" id="118357"/>
    <lineage>
        <taxon>Eukaryota</taxon>
        <taxon>Viridiplantae</taxon>
        <taxon>Streptophyta</taxon>
        <taxon>Embryophyta</taxon>
        <taxon>Tracheophyta</taxon>
        <taxon>Spermatophyta</taxon>
        <taxon>Magnoliopsida</taxon>
        <taxon>eudicotyledons</taxon>
        <taxon>Gunneridae</taxon>
        <taxon>Pentapetalae</taxon>
        <taxon>asterids</taxon>
        <taxon>Ericales</taxon>
        <taxon>Ericaceae</taxon>
        <taxon>Ericoideae</taxon>
        <taxon>Rhodoreae</taxon>
        <taxon>Rhododendron</taxon>
    </lineage>
</organism>
<sequence>MSRSIGVSPEMVGGFIYWILLWGLPEKGLTADRVHRRGASSEMSGGSGGSFGLKQIVLKEEKRNRHMRISPHLTLSQLLNLEEEMLDNVFDDVVRAPEPEVQAGHLGEYGSEIEIRHPSSELEIYGCGGGGGGAVAERGMGGLQGWGNRTNM</sequence>
<comment type="caution">
    <text evidence="1">The sequence shown here is derived from an EMBL/GenBank/DDBJ whole genome shotgun (WGS) entry which is preliminary data.</text>
</comment>
<name>A0A834GCG6_RHOSS</name>
<dbReference type="EMBL" id="WJXA01000011">
    <property type="protein sequence ID" value="KAF7127335.1"/>
    <property type="molecule type" value="Genomic_DNA"/>
</dbReference>
<gene>
    <name evidence="1" type="ORF">RHSIM_Rhsim11G0014600</name>
</gene>
<accession>A0A834GCG6</accession>
<reference evidence="1" key="1">
    <citation type="submission" date="2019-11" db="EMBL/GenBank/DDBJ databases">
        <authorList>
            <person name="Liu Y."/>
            <person name="Hou J."/>
            <person name="Li T.-Q."/>
            <person name="Guan C.-H."/>
            <person name="Wu X."/>
            <person name="Wu H.-Z."/>
            <person name="Ling F."/>
            <person name="Zhang R."/>
            <person name="Shi X.-G."/>
            <person name="Ren J.-P."/>
            <person name="Chen E.-F."/>
            <person name="Sun J.-M."/>
        </authorList>
    </citation>
    <scope>NUCLEOTIDE SEQUENCE</scope>
    <source>
        <strain evidence="1">Adult_tree_wgs_1</strain>
        <tissue evidence="1">Leaves</tissue>
    </source>
</reference>
<protein>
    <submittedName>
        <fullName evidence="1">Uncharacterized protein</fullName>
    </submittedName>
</protein>